<keyword evidence="7" id="KW-1185">Reference proteome</keyword>
<feature type="region of interest" description="Disordered" evidence="3">
    <location>
        <begin position="88"/>
        <end position="111"/>
    </location>
</feature>
<dbReference type="PROSITE" id="PS50227">
    <property type="entry name" value="G_PROTEIN_RECEP_F2_3"/>
    <property type="match status" value="1"/>
</dbReference>
<feature type="region of interest" description="Disordered" evidence="3">
    <location>
        <begin position="282"/>
        <end position="306"/>
    </location>
</feature>
<dbReference type="GO" id="GO:0098978">
    <property type="term" value="C:glutamatergic synapse"/>
    <property type="evidence" value="ECO:0007669"/>
    <property type="project" value="TreeGrafter"/>
</dbReference>
<accession>A0A4Z2EZK4</accession>
<feature type="region of interest" description="Disordered" evidence="3">
    <location>
        <begin position="319"/>
        <end position="371"/>
    </location>
</feature>
<gene>
    <name evidence="6" type="primary">adgra3_0</name>
    <name evidence="6" type="ORF">EYF80_055621</name>
</gene>
<dbReference type="InterPro" id="IPR001879">
    <property type="entry name" value="GPCR_2_extracellular_dom"/>
</dbReference>
<evidence type="ECO:0000256" key="3">
    <source>
        <dbReference type="SAM" id="MobiDB-lite"/>
    </source>
</evidence>
<dbReference type="InterPro" id="IPR036445">
    <property type="entry name" value="GPCR_2_extracell_dom_sf"/>
</dbReference>
<reference evidence="6 7" key="1">
    <citation type="submission" date="2019-03" db="EMBL/GenBank/DDBJ databases">
        <title>First draft genome of Liparis tanakae, snailfish: a comprehensive survey of snailfish specific genes.</title>
        <authorList>
            <person name="Kim W."/>
            <person name="Song I."/>
            <person name="Jeong J.-H."/>
            <person name="Kim D."/>
            <person name="Kim S."/>
            <person name="Ryu S."/>
            <person name="Song J.Y."/>
            <person name="Lee S.K."/>
        </authorList>
    </citation>
    <scope>NUCLEOTIDE SEQUENCE [LARGE SCALE GENOMIC DNA]</scope>
    <source>
        <tissue evidence="6">Muscle</tissue>
    </source>
</reference>
<dbReference type="SUPFAM" id="SSF111418">
    <property type="entry name" value="Hormone receptor domain"/>
    <property type="match status" value="1"/>
</dbReference>
<dbReference type="PROSITE" id="PS50835">
    <property type="entry name" value="IG_LIKE"/>
    <property type="match status" value="1"/>
</dbReference>
<dbReference type="PANTHER" id="PTHR45930">
    <property type="entry name" value="G-PROTEIN COUPLED RECEPTOR 124-LIKE PROTEIN"/>
    <property type="match status" value="1"/>
</dbReference>
<feature type="compositionally biased region" description="Low complexity" evidence="3">
    <location>
        <begin position="88"/>
        <end position="98"/>
    </location>
</feature>
<dbReference type="InterPro" id="IPR007110">
    <property type="entry name" value="Ig-like_dom"/>
</dbReference>
<dbReference type="GO" id="GO:0005886">
    <property type="term" value="C:plasma membrane"/>
    <property type="evidence" value="ECO:0007669"/>
    <property type="project" value="TreeGrafter"/>
</dbReference>
<dbReference type="InterPro" id="IPR051963">
    <property type="entry name" value="Adhesion_GPCR_A"/>
</dbReference>
<dbReference type="GO" id="GO:0014069">
    <property type="term" value="C:postsynaptic density"/>
    <property type="evidence" value="ECO:0007669"/>
    <property type="project" value="TreeGrafter"/>
</dbReference>
<protein>
    <submittedName>
        <fullName evidence="6">Adhesion G protein-coupled receptor A3</fullName>
    </submittedName>
</protein>
<evidence type="ECO:0000313" key="6">
    <source>
        <dbReference type="EMBL" id="TNN34218.1"/>
    </source>
</evidence>
<dbReference type="SUPFAM" id="SSF48726">
    <property type="entry name" value="Immunoglobulin"/>
    <property type="match status" value="1"/>
</dbReference>
<dbReference type="Pfam" id="PF26588">
    <property type="entry name" value="GAIN_ADGRA3"/>
    <property type="match status" value="1"/>
</dbReference>
<dbReference type="EMBL" id="SRLO01002016">
    <property type="protein sequence ID" value="TNN34218.1"/>
    <property type="molecule type" value="Genomic_DNA"/>
</dbReference>
<feature type="compositionally biased region" description="Low complexity" evidence="3">
    <location>
        <begin position="282"/>
        <end position="295"/>
    </location>
</feature>
<feature type="compositionally biased region" description="Basic and acidic residues" evidence="3">
    <location>
        <begin position="101"/>
        <end position="111"/>
    </location>
</feature>
<evidence type="ECO:0000256" key="1">
    <source>
        <dbReference type="ARBA" id="ARBA00007343"/>
    </source>
</evidence>
<name>A0A4Z2EZK4_9TELE</name>
<dbReference type="GO" id="GO:0007166">
    <property type="term" value="P:cell surface receptor signaling pathway"/>
    <property type="evidence" value="ECO:0007669"/>
    <property type="project" value="TreeGrafter"/>
</dbReference>
<evidence type="ECO:0000259" key="5">
    <source>
        <dbReference type="PROSITE" id="PS50835"/>
    </source>
</evidence>
<feature type="domain" description="Ig-like" evidence="5">
    <location>
        <begin position="2"/>
        <end position="41"/>
    </location>
</feature>
<feature type="domain" description="G-protein coupled receptors family 2 profile 1" evidence="4">
    <location>
        <begin position="61"/>
        <end position="139"/>
    </location>
</feature>
<organism evidence="6 7">
    <name type="scientific">Liparis tanakae</name>
    <name type="common">Tanaka's snailfish</name>
    <dbReference type="NCBI Taxonomy" id="230148"/>
    <lineage>
        <taxon>Eukaryota</taxon>
        <taxon>Metazoa</taxon>
        <taxon>Chordata</taxon>
        <taxon>Craniata</taxon>
        <taxon>Vertebrata</taxon>
        <taxon>Euteleostomi</taxon>
        <taxon>Actinopterygii</taxon>
        <taxon>Neopterygii</taxon>
        <taxon>Teleostei</taxon>
        <taxon>Neoteleostei</taxon>
        <taxon>Acanthomorphata</taxon>
        <taxon>Eupercaria</taxon>
        <taxon>Perciformes</taxon>
        <taxon>Cottioidei</taxon>
        <taxon>Cottales</taxon>
        <taxon>Liparidae</taxon>
        <taxon>Liparis</taxon>
    </lineage>
</organism>
<keyword evidence="2 6" id="KW-0675">Receptor</keyword>
<comment type="similarity">
    <text evidence="1">Belongs to the G-protein coupled receptor 2 family. Adhesion G-protein coupled receptor (ADGR) subfamily.</text>
</comment>
<sequence length="371" mass="40075">MPLFQLIPSQRQLVFPGDRLPLQCTASRLDPTVELWWRHEGLAVTTREDRGVYVEKTLLHDCCLLTRWPKTLAGVLAFLPCAPADADSAPAGSAPASPRLSGREAKKRASEKKAKKAWRSCDRAGRWAEDDYTRCPYASEVTRALHQLTQIPVNSSSARPLGRQLLAFTSRAALFTDVMDVIFVTHLVERLTRLVAERRDLGDLISDVASDMMQAEEHVLWMAQDEARACTRIVQCVERIADLALGGDHRAISKVSANIALEAFLIRPSNFLGLSCTAVQRPSPSSSSSSSSSSSAPPPHAADRKDAAGESLLNFKCHTVNSGGGSPAAQLGPPGAPLSVSPADTRHRGETFGSNWAETPAAGSKKESAVF</sequence>
<feature type="compositionally biased region" description="Low complexity" evidence="3">
    <location>
        <begin position="327"/>
        <end position="339"/>
    </location>
</feature>
<dbReference type="GO" id="GO:0004930">
    <property type="term" value="F:G protein-coupled receptor activity"/>
    <property type="evidence" value="ECO:0007669"/>
    <property type="project" value="InterPro"/>
</dbReference>
<dbReference type="PANTHER" id="PTHR45930:SF3">
    <property type="entry name" value="ADHESION G PROTEIN-COUPLED RECEPTOR A1"/>
    <property type="match status" value="1"/>
</dbReference>
<comment type="caution">
    <text evidence="6">The sequence shown here is derived from an EMBL/GenBank/DDBJ whole genome shotgun (WGS) entry which is preliminary data.</text>
</comment>
<dbReference type="OrthoDB" id="6134459at2759"/>
<evidence type="ECO:0000256" key="2">
    <source>
        <dbReference type="ARBA" id="ARBA00023170"/>
    </source>
</evidence>
<dbReference type="AlphaFoldDB" id="A0A4Z2EZK4"/>
<proteinExistence type="inferred from homology"/>
<dbReference type="InterPro" id="IPR036179">
    <property type="entry name" value="Ig-like_dom_sf"/>
</dbReference>
<evidence type="ECO:0000259" key="4">
    <source>
        <dbReference type="PROSITE" id="PS50227"/>
    </source>
</evidence>
<dbReference type="InterPro" id="IPR058808">
    <property type="entry name" value="GAIN_ADGRA2/3"/>
</dbReference>
<evidence type="ECO:0000313" key="7">
    <source>
        <dbReference type="Proteomes" id="UP000314294"/>
    </source>
</evidence>
<dbReference type="Proteomes" id="UP000314294">
    <property type="component" value="Unassembled WGS sequence"/>
</dbReference>